<feature type="region of interest" description="Disordered" evidence="1">
    <location>
        <begin position="319"/>
        <end position="348"/>
    </location>
</feature>
<dbReference type="SUPFAM" id="SSF56672">
    <property type="entry name" value="DNA/RNA polymerases"/>
    <property type="match status" value="1"/>
</dbReference>
<proteinExistence type="predicted"/>
<dbReference type="EMBL" id="WIXE01004606">
    <property type="protein sequence ID" value="KAK5982899.1"/>
    <property type="molecule type" value="Genomic_DNA"/>
</dbReference>
<feature type="compositionally biased region" description="Basic residues" evidence="1">
    <location>
        <begin position="38"/>
        <end position="58"/>
    </location>
</feature>
<evidence type="ECO:0000256" key="1">
    <source>
        <dbReference type="SAM" id="MobiDB-lite"/>
    </source>
</evidence>
<feature type="compositionally biased region" description="Basic and acidic residues" evidence="1">
    <location>
        <begin position="79"/>
        <end position="101"/>
    </location>
</feature>
<feature type="non-terminal residue" evidence="2">
    <location>
        <position position="492"/>
    </location>
</feature>
<gene>
    <name evidence="2" type="ORF">GCK32_021361</name>
</gene>
<name>A0AAN8FSV2_TRICO</name>
<dbReference type="InterPro" id="IPR043502">
    <property type="entry name" value="DNA/RNA_pol_sf"/>
</dbReference>
<dbReference type="Proteomes" id="UP001331761">
    <property type="component" value="Unassembled WGS sequence"/>
</dbReference>
<accession>A0AAN8FSV2</accession>
<reference evidence="2 3" key="1">
    <citation type="submission" date="2019-10" db="EMBL/GenBank/DDBJ databases">
        <title>Assembly and Annotation for the nematode Trichostrongylus colubriformis.</title>
        <authorList>
            <person name="Martin J."/>
        </authorList>
    </citation>
    <scope>NUCLEOTIDE SEQUENCE [LARGE SCALE GENOMIC DNA]</scope>
    <source>
        <strain evidence="2">G859</strain>
        <tissue evidence="2">Whole worm</tissue>
    </source>
</reference>
<evidence type="ECO:0000313" key="3">
    <source>
        <dbReference type="Proteomes" id="UP001331761"/>
    </source>
</evidence>
<comment type="caution">
    <text evidence="2">The sequence shown here is derived from an EMBL/GenBank/DDBJ whole genome shotgun (WGS) entry which is preliminary data.</text>
</comment>
<sequence>MSDLEPDRLRELEKILLDDDHAAEAPLEENGSQDQQVPRKRVRGRASRNRRKRRRRSRTSTSSSSSSCTSSSESSETESDVHPLLDRKLQGREDECRKKYEPTSPLQEVQDRIPKKIEFASSVREAPEIAGLEKKKLRARVKIADNFLEHFDACAAGMYVGMEERMSYFERLPLVASPLATVPVLEEGLRVRSFKLPMDEQSMVADSECVLNAMNLLAISRNEAAEHRTDRADLYVKQAMELLGISVHDFNVRRRERFFRSYGVDPMKSVPNYRRLPIEVPTRSADKPWNEFAGGLIGSKLATEVVEKTQCQRLTEALLKERRSRQHRRDHTRKRHGNSSARKDRSQELRSVALDPLSLASPRSTITAERFCVFAQEWNSLNIDLWAWETLRGYKLEFRGSPPQLKQQSACGNTPSAVVGEEVQKLLDKGAIESVDWQEKVWLSSIFCIPKKDGSYRPVINLKPLNRYIKHVHFKFESLDMIRDLVNKGSYL</sequence>
<feature type="compositionally biased region" description="Basic and acidic residues" evidence="1">
    <location>
        <begin position="1"/>
        <end position="23"/>
    </location>
</feature>
<feature type="region of interest" description="Disordered" evidence="1">
    <location>
        <begin position="1"/>
        <end position="108"/>
    </location>
</feature>
<evidence type="ECO:0000313" key="2">
    <source>
        <dbReference type="EMBL" id="KAK5982899.1"/>
    </source>
</evidence>
<protein>
    <submittedName>
        <fullName evidence="2">Uncharacterized protein</fullName>
    </submittedName>
</protein>
<dbReference type="Gene3D" id="3.10.10.10">
    <property type="entry name" value="HIV Type 1 Reverse Transcriptase, subunit A, domain 1"/>
    <property type="match status" value="1"/>
</dbReference>
<feature type="compositionally biased region" description="Low complexity" evidence="1">
    <location>
        <begin position="59"/>
        <end position="74"/>
    </location>
</feature>
<organism evidence="2 3">
    <name type="scientific">Trichostrongylus colubriformis</name>
    <name type="common">Black scour worm</name>
    <dbReference type="NCBI Taxonomy" id="6319"/>
    <lineage>
        <taxon>Eukaryota</taxon>
        <taxon>Metazoa</taxon>
        <taxon>Ecdysozoa</taxon>
        <taxon>Nematoda</taxon>
        <taxon>Chromadorea</taxon>
        <taxon>Rhabditida</taxon>
        <taxon>Rhabditina</taxon>
        <taxon>Rhabditomorpha</taxon>
        <taxon>Strongyloidea</taxon>
        <taxon>Trichostrongylidae</taxon>
        <taxon>Trichostrongylus</taxon>
    </lineage>
</organism>
<feature type="compositionally biased region" description="Basic residues" evidence="1">
    <location>
        <begin position="322"/>
        <end position="337"/>
    </location>
</feature>
<dbReference type="AlphaFoldDB" id="A0AAN8FSV2"/>
<keyword evidence="3" id="KW-1185">Reference proteome</keyword>